<dbReference type="InterPro" id="IPR036390">
    <property type="entry name" value="WH_DNA-bd_sf"/>
</dbReference>
<evidence type="ECO:0000259" key="4">
    <source>
        <dbReference type="PROSITE" id="PS50949"/>
    </source>
</evidence>
<dbReference type="InterPro" id="IPR011711">
    <property type="entry name" value="GntR_C"/>
</dbReference>
<evidence type="ECO:0000256" key="1">
    <source>
        <dbReference type="ARBA" id="ARBA00023015"/>
    </source>
</evidence>
<dbReference type="SUPFAM" id="SSF46785">
    <property type="entry name" value="Winged helix' DNA-binding domain"/>
    <property type="match status" value="1"/>
</dbReference>
<keyword evidence="2" id="KW-0238">DNA-binding</keyword>
<dbReference type="Pfam" id="PF00392">
    <property type="entry name" value="GntR"/>
    <property type="match status" value="1"/>
</dbReference>
<feature type="domain" description="HTH gntR-type" evidence="4">
    <location>
        <begin position="26"/>
        <end position="93"/>
    </location>
</feature>
<gene>
    <name evidence="5" type="ORF">PSQ39_05940</name>
</gene>
<dbReference type="InterPro" id="IPR008920">
    <property type="entry name" value="TF_FadR/GntR_C"/>
</dbReference>
<evidence type="ECO:0000313" key="5">
    <source>
        <dbReference type="EMBL" id="MDD0814168.1"/>
    </source>
</evidence>
<dbReference type="InterPro" id="IPR000524">
    <property type="entry name" value="Tscrpt_reg_HTH_GntR"/>
</dbReference>
<name>A0ABT5MC78_9BURK</name>
<dbReference type="SMART" id="SM00895">
    <property type="entry name" value="FCD"/>
    <property type="match status" value="1"/>
</dbReference>
<dbReference type="Proteomes" id="UP001528672">
    <property type="component" value="Unassembled WGS sequence"/>
</dbReference>
<dbReference type="Gene3D" id="1.20.120.530">
    <property type="entry name" value="GntR ligand-binding domain-like"/>
    <property type="match status" value="1"/>
</dbReference>
<accession>A0ABT5MC78</accession>
<dbReference type="PANTHER" id="PTHR43537">
    <property type="entry name" value="TRANSCRIPTIONAL REGULATOR, GNTR FAMILY"/>
    <property type="match status" value="1"/>
</dbReference>
<keyword evidence="6" id="KW-1185">Reference proteome</keyword>
<protein>
    <submittedName>
        <fullName evidence="5">GntR family transcriptional regulator</fullName>
    </submittedName>
</protein>
<dbReference type="PRINTS" id="PR00035">
    <property type="entry name" value="HTHGNTR"/>
</dbReference>
<dbReference type="SMART" id="SM00345">
    <property type="entry name" value="HTH_GNTR"/>
    <property type="match status" value="1"/>
</dbReference>
<reference evidence="5 6" key="1">
    <citation type="submission" date="2023-02" db="EMBL/GenBank/DDBJ databases">
        <title>Bacterial whole genome sequence for Curvibacter sp. HBC28.</title>
        <authorList>
            <person name="Le V."/>
            <person name="Ko S.-R."/>
            <person name="Ahn C.-Y."/>
            <person name="Oh H.-M."/>
        </authorList>
    </citation>
    <scope>NUCLEOTIDE SEQUENCE [LARGE SCALE GENOMIC DNA]</scope>
    <source>
        <strain evidence="5 6">HBC28</strain>
    </source>
</reference>
<dbReference type="EMBL" id="JAQSIO010000002">
    <property type="protein sequence ID" value="MDD0814168.1"/>
    <property type="molecule type" value="Genomic_DNA"/>
</dbReference>
<dbReference type="PANTHER" id="PTHR43537:SF5">
    <property type="entry name" value="UXU OPERON TRANSCRIPTIONAL REGULATOR"/>
    <property type="match status" value="1"/>
</dbReference>
<dbReference type="PRINTS" id="PR00033">
    <property type="entry name" value="HTHASNC"/>
</dbReference>
<evidence type="ECO:0000256" key="3">
    <source>
        <dbReference type="ARBA" id="ARBA00023163"/>
    </source>
</evidence>
<comment type="caution">
    <text evidence="5">The sequence shown here is derived from an EMBL/GenBank/DDBJ whole genome shotgun (WGS) entry which is preliminary data.</text>
</comment>
<evidence type="ECO:0000256" key="2">
    <source>
        <dbReference type="ARBA" id="ARBA00023125"/>
    </source>
</evidence>
<dbReference type="PROSITE" id="PS50949">
    <property type="entry name" value="HTH_GNTR"/>
    <property type="match status" value="1"/>
</dbReference>
<keyword evidence="3" id="KW-0804">Transcription</keyword>
<dbReference type="InterPro" id="IPR036388">
    <property type="entry name" value="WH-like_DNA-bd_sf"/>
</dbReference>
<dbReference type="InterPro" id="IPR000485">
    <property type="entry name" value="AsnC-type_HTH_dom"/>
</dbReference>
<proteinExistence type="predicted"/>
<dbReference type="CDD" id="cd07377">
    <property type="entry name" value="WHTH_GntR"/>
    <property type="match status" value="1"/>
</dbReference>
<sequence>MQPFQPLNPSLSGAASAAGFSSIELPDLVAVVEAQLQQAIVAGRLGPGERIVEAELARQMGISRAPVREAARRLESQGLLVSRPRHGFAVRTITPKEIDDLFQVRIGLERMATGLACQQATEAQLAQLQARVDEMVAQAPRLAQAERVTLDLGIHAYLCEISGNAYLQRLFNNMQTEIRMILALTEGSYRDPALIAESHQPLVQALLRRDAQAADHALHHHLVEGQEHVQALFKPSPPAPSNPSPTPP</sequence>
<dbReference type="Gene3D" id="1.10.10.10">
    <property type="entry name" value="Winged helix-like DNA-binding domain superfamily/Winged helix DNA-binding domain"/>
    <property type="match status" value="1"/>
</dbReference>
<keyword evidence="1" id="KW-0805">Transcription regulation</keyword>
<dbReference type="Pfam" id="PF07729">
    <property type="entry name" value="FCD"/>
    <property type="match status" value="1"/>
</dbReference>
<dbReference type="SUPFAM" id="SSF48008">
    <property type="entry name" value="GntR ligand-binding domain-like"/>
    <property type="match status" value="1"/>
</dbReference>
<evidence type="ECO:0000313" key="6">
    <source>
        <dbReference type="Proteomes" id="UP001528672"/>
    </source>
</evidence>
<dbReference type="RefSeq" id="WP_273925797.1">
    <property type="nucleotide sequence ID" value="NZ_JAQSIO010000002.1"/>
</dbReference>
<organism evidence="5 6">
    <name type="scientific">Curvibacter microcysteis</name>
    <dbReference type="NCBI Taxonomy" id="3026419"/>
    <lineage>
        <taxon>Bacteria</taxon>
        <taxon>Pseudomonadati</taxon>
        <taxon>Pseudomonadota</taxon>
        <taxon>Betaproteobacteria</taxon>
        <taxon>Burkholderiales</taxon>
        <taxon>Comamonadaceae</taxon>
        <taxon>Curvibacter</taxon>
    </lineage>
</organism>